<proteinExistence type="predicted"/>
<accession>A0A1Y5HYP3</accession>
<gene>
    <name evidence="2" type="ORF">BE221DRAFT_63011</name>
</gene>
<feature type="compositionally biased region" description="Basic residues" evidence="1">
    <location>
        <begin position="73"/>
        <end position="87"/>
    </location>
</feature>
<feature type="compositionally biased region" description="Basic and acidic residues" evidence="1">
    <location>
        <begin position="93"/>
        <end position="106"/>
    </location>
</feature>
<feature type="compositionally biased region" description="Basic residues" evidence="1">
    <location>
        <begin position="21"/>
        <end position="37"/>
    </location>
</feature>
<dbReference type="Proteomes" id="UP000195557">
    <property type="component" value="Unassembled WGS sequence"/>
</dbReference>
<feature type="compositionally biased region" description="Basic and acidic residues" evidence="1">
    <location>
        <begin position="49"/>
        <end position="67"/>
    </location>
</feature>
<evidence type="ECO:0000313" key="2">
    <source>
        <dbReference type="EMBL" id="OUS42330.1"/>
    </source>
</evidence>
<reference evidence="2" key="1">
    <citation type="submission" date="2017-04" db="EMBL/GenBank/DDBJ databases">
        <title>Population genomics of picophytoplankton unveils novel chromosome hypervariability.</title>
        <authorList>
            <consortium name="DOE Joint Genome Institute"/>
            <person name="Blanc-Mathieu R."/>
            <person name="Krasovec M."/>
            <person name="Hebrard M."/>
            <person name="Yau S."/>
            <person name="Desgranges E."/>
            <person name="Martin J."/>
            <person name="Schackwitz W."/>
            <person name="Kuo A."/>
            <person name="Salin G."/>
            <person name="Donnadieu C."/>
            <person name="Desdevises Y."/>
            <person name="Sanchez-Ferandin S."/>
            <person name="Moreau H."/>
            <person name="Rivals E."/>
            <person name="Grigoriev I.V."/>
            <person name="Grimsley N."/>
            <person name="Eyre-Walker A."/>
            <person name="Piganeau G."/>
        </authorList>
    </citation>
    <scope>NUCLEOTIDE SEQUENCE [LARGE SCALE GENOMIC DNA]</scope>
    <source>
        <strain evidence="2">RCC 1115</strain>
    </source>
</reference>
<protein>
    <submittedName>
        <fullName evidence="2">Uncharacterized protein</fullName>
    </submittedName>
</protein>
<dbReference type="EMBL" id="KZ155838">
    <property type="protein sequence ID" value="OUS42330.1"/>
    <property type="molecule type" value="Genomic_DNA"/>
</dbReference>
<sequence length="183" mass="20699">MILMISLNYATPPSPAPGARGARRARSRRCARARRGTPTRASTSRHVFHPLDEPKTRLHARREDDRGGQAPRRLSRRQGCRGVRGRPGHGQAQRHEPVARRRDRSPGDLPHRWLRVLLRPAEVRLSASTSIARRERAWKLYLRSIAMANVRVSLIIIHFGGKAIGRPTRVNAIESLERGTRTS</sequence>
<dbReference type="AlphaFoldDB" id="A0A1Y5HYP3"/>
<feature type="region of interest" description="Disordered" evidence="1">
    <location>
        <begin position="1"/>
        <end position="106"/>
    </location>
</feature>
<name>A0A1Y5HYP3_OSTTA</name>
<evidence type="ECO:0000256" key="1">
    <source>
        <dbReference type="SAM" id="MobiDB-lite"/>
    </source>
</evidence>
<organism evidence="2">
    <name type="scientific">Ostreococcus tauri</name>
    <name type="common">Marine green alga</name>
    <dbReference type="NCBI Taxonomy" id="70448"/>
    <lineage>
        <taxon>Eukaryota</taxon>
        <taxon>Viridiplantae</taxon>
        <taxon>Chlorophyta</taxon>
        <taxon>Mamiellophyceae</taxon>
        <taxon>Mamiellales</taxon>
        <taxon>Bathycoccaceae</taxon>
        <taxon>Ostreococcus</taxon>
    </lineage>
</organism>